<dbReference type="EMBL" id="FXYD01000001">
    <property type="protein sequence ID" value="SMX33764.1"/>
    <property type="molecule type" value="Genomic_DNA"/>
</dbReference>
<reference evidence="2" key="1">
    <citation type="submission" date="2017-05" db="EMBL/GenBank/DDBJ databases">
        <authorList>
            <person name="Rodrigo-Torres L."/>
            <person name="Arahal R. D."/>
            <person name="Lucena T."/>
        </authorList>
    </citation>
    <scope>NUCLEOTIDE SEQUENCE [LARGE SCALE GENOMIC DNA]</scope>
    <source>
        <strain evidence="2">CECT 8868</strain>
    </source>
</reference>
<accession>A0A238JU93</accession>
<dbReference type="OrthoDB" id="7376503at2"/>
<dbReference type="AlphaFoldDB" id="A0A238JU93"/>
<proteinExistence type="predicted"/>
<evidence type="ECO:0000313" key="1">
    <source>
        <dbReference type="EMBL" id="SMX33764.1"/>
    </source>
</evidence>
<gene>
    <name evidence="1" type="ORF">OCA8868_01016</name>
</gene>
<keyword evidence="2" id="KW-1185">Reference proteome</keyword>
<organism evidence="1 2">
    <name type="scientific">Octadecabacter ascidiaceicola</name>
    <dbReference type="NCBI Taxonomy" id="1655543"/>
    <lineage>
        <taxon>Bacteria</taxon>
        <taxon>Pseudomonadati</taxon>
        <taxon>Pseudomonadota</taxon>
        <taxon>Alphaproteobacteria</taxon>
        <taxon>Rhodobacterales</taxon>
        <taxon>Roseobacteraceae</taxon>
        <taxon>Octadecabacter</taxon>
    </lineage>
</organism>
<sequence length="103" mass="11034">MLAKKDDAGKHATKVAVDNVKELPSVAIEADSAPARLQLILPSQSMARLTSIKDVTEAASYAEVIRRSLRIYEGLLAEVLDGSSVVVRRTDGSEECLPIATVL</sequence>
<dbReference type="RefSeq" id="WP_093995399.1">
    <property type="nucleotide sequence ID" value="NZ_FXYD01000001.1"/>
</dbReference>
<protein>
    <submittedName>
        <fullName evidence="1">Uncharacterized protein</fullName>
    </submittedName>
</protein>
<name>A0A238JU93_9RHOB</name>
<dbReference type="Proteomes" id="UP000203464">
    <property type="component" value="Unassembled WGS sequence"/>
</dbReference>
<evidence type="ECO:0000313" key="2">
    <source>
        <dbReference type="Proteomes" id="UP000203464"/>
    </source>
</evidence>